<dbReference type="EMBL" id="JAFEKC020000004">
    <property type="protein sequence ID" value="KAK0515389.1"/>
    <property type="molecule type" value="Genomic_DNA"/>
</dbReference>
<dbReference type="AlphaFoldDB" id="A0AA39R808"/>
<feature type="compositionally biased region" description="Basic and acidic residues" evidence="1">
    <location>
        <begin position="102"/>
        <end position="111"/>
    </location>
</feature>
<reference evidence="2" key="1">
    <citation type="submission" date="2023-03" db="EMBL/GenBank/DDBJ databases">
        <title>Complete genome of Cladonia borealis.</title>
        <authorList>
            <person name="Park H."/>
        </authorList>
    </citation>
    <scope>NUCLEOTIDE SEQUENCE</scope>
    <source>
        <strain evidence="2">ANT050790</strain>
    </source>
</reference>
<feature type="compositionally biased region" description="Acidic residues" evidence="1">
    <location>
        <begin position="114"/>
        <end position="144"/>
    </location>
</feature>
<evidence type="ECO:0000313" key="3">
    <source>
        <dbReference type="Proteomes" id="UP001166286"/>
    </source>
</evidence>
<proteinExistence type="predicted"/>
<evidence type="ECO:0000313" key="2">
    <source>
        <dbReference type="EMBL" id="KAK0515389.1"/>
    </source>
</evidence>
<feature type="compositionally biased region" description="Basic and acidic residues" evidence="1">
    <location>
        <begin position="46"/>
        <end position="57"/>
    </location>
</feature>
<dbReference type="Proteomes" id="UP001166286">
    <property type="component" value="Unassembled WGS sequence"/>
</dbReference>
<gene>
    <name evidence="2" type="ORF">JMJ35_002768</name>
</gene>
<accession>A0AA39R808</accession>
<feature type="compositionally biased region" description="Basic residues" evidence="1">
    <location>
        <begin position="58"/>
        <end position="69"/>
    </location>
</feature>
<protein>
    <submittedName>
        <fullName evidence="2">Uncharacterized protein</fullName>
    </submittedName>
</protein>
<evidence type="ECO:0000256" key="1">
    <source>
        <dbReference type="SAM" id="MobiDB-lite"/>
    </source>
</evidence>
<feature type="region of interest" description="Disordered" evidence="1">
    <location>
        <begin position="43"/>
        <end position="71"/>
    </location>
</feature>
<comment type="caution">
    <text evidence="2">The sequence shown here is derived from an EMBL/GenBank/DDBJ whole genome shotgun (WGS) entry which is preliminary data.</text>
</comment>
<feature type="region of interest" description="Disordered" evidence="1">
    <location>
        <begin position="102"/>
        <end position="154"/>
    </location>
</feature>
<name>A0AA39R808_9LECA</name>
<keyword evidence="3" id="KW-1185">Reference proteome</keyword>
<sequence>MCYTKYFKHPKCGCWSVKLTKPCKKGRNFANCPMFENGIACNPKSHPQEEADKGKCPKHDKKGANRKKVQMVSGAKHGFKWGCGPNENDFGIDVLCGDPKGLREKEKKATSDSEGSESGDSEEESEEEEFEEEESEEESSEEEEEGKKKRKRKPIKLERKNQVVLCTVM</sequence>
<organism evidence="2 3">
    <name type="scientific">Cladonia borealis</name>
    <dbReference type="NCBI Taxonomy" id="184061"/>
    <lineage>
        <taxon>Eukaryota</taxon>
        <taxon>Fungi</taxon>
        <taxon>Dikarya</taxon>
        <taxon>Ascomycota</taxon>
        <taxon>Pezizomycotina</taxon>
        <taxon>Lecanoromycetes</taxon>
        <taxon>OSLEUM clade</taxon>
        <taxon>Lecanoromycetidae</taxon>
        <taxon>Lecanorales</taxon>
        <taxon>Lecanorineae</taxon>
        <taxon>Cladoniaceae</taxon>
        <taxon>Cladonia</taxon>
    </lineage>
</organism>